<evidence type="ECO:0000313" key="2">
    <source>
        <dbReference type="Proteomes" id="UP000315439"/>
    </source>
</evidence>
<protein>
    <submittedName>
        <fullName evidence="1">Uncharacterized protein</fullName>
    </submittedName>
</protein>
<accession>A0A545UGK4</accession>
<dbReference type="RefSeq" id="WP_142893106.1">
    <property type="nucleotide sequence ID" value="NZ_ML660162.1"/>
</dbReference>
<sequence length="402" mass="46367">MLKVLNKITRYLLLLAFVAYLLFLWQVKNDINEFLRSRPLNLEIDYSWLWVDWQGKIFLQNAVGYADSDVPIWHSALVQVDFGSLTDIWKMKEYVVFRNLPPNLKILIVEAHTTKALDLKAFFQTSTIKILTSLVPVECQNNFYQHPAPFRFSLLSELKYQETSSQIEFDVDLKMLGLMNAVFTGNIDNFNTSSTNNPFVSSLTFSSDRHTLLQQRIQKCIEDSALPPERVVKRFSEQLNRFASERNYSLTREFTDIFENFVFSPQSFHVSYHPPVGLNWNQLMQMPVHELPDKAGVTLELNAKNTNHYFSNLAQRTQIQKEPSNASTKQENNSFLPVSYSGLQNFEGSKVILHLTNNGTVTGIIDRLKINRLELAQHQFGGKSILPFKYSEISSIELVNNH</sequence>
<proteinExistence type="predicted"/>
<gene>
    <name evidence="1" type="ORF">FLL46_08770</name>
</gene>
<organism evidence="1 2">
    <name type="scientific">Aliikangiella coralliicola</name>
    <dbReference type="NCBI Taxonomy" id="2592383"/>
    <lineage>
        <taxon>Bacteria</taxon>
        <taxon>Pseudomonadati</taxon>
        <taxon>Pseudomonadota</taxon>
        <taxon>Gammaproteobacteria</taxon>
        <taxon>Oceanospirillales</taxon>
        <taxon>Pleioneaceae</taxon>
        <taxon>Aliikangiella</taxon>
    </lineage>
</organism>
<dbReference type="Proteomes" id="UP000315439">
    <property type="component" value="Unassembled WGS sequence"/>
</dbReference>
<dbReference type="OrthoDB" id="9837209at2"/>
<keyword evidence="2" id="KW-1185">Reference proteome</keyword>
<comment type="caution">
    <text evidence="1">The sequence shown here is derived from an EMBL/GenBank/DDBJ whole genome shotgun (WGS) entry which is preliminary data.</text>
</comment>
<reference evidence="1 2" key="1">
    <citation type="submission" date="2019-07" db="EMBL/GenBank/DDBJ databases">
        <title>Draft genome for Aliikangiella sp. M105.</title>
        <authorList>
            <person name="Wang G."/>
        </authorList>
    </citation>
    <scope>NUCLEOTIDE SEQUENCE [LARGE SCALE GENOMIC DNA]</scope>
    <source>
        <strain evidence="1 2">M105</strain>
    </source>
</reference>
<dbReference type="EMBL" id="VIKS01000004">
    <property type="protein sequence ID" value="TQV88598.1"/>
    <property type="molecule type" value="Genomic_DNA"/>
</dbReference>
<name>A0A545UGK4_9GAMM</name>
<evidence type="ECO:0000313" key="1">
    <source>
        <dbReference type="EMBL" id="TQV88598.1"/>
    </source>
</evidence>
<dbReference type="AlphaFoldDB" id="A0A545UGK4"/>